<dbReference type="Pfam" id="PF01383">
    <property type="entry name" value="CpcD"/>
    <property type="match status" value="1"/>
</dbReference>
<evidence type="ECO:0000256" key="5">
    <source>
        <dbReference type="ARBA" id="ARBA00023078"/>
    </source>
</evidence>
<dbReference type="PIRSF" id="PIRSF005898">
    <property type="entry name" value="Phycobilisome_CpeC/CpcI"/>
    <property type="match status" value="1"/>
</dbReference>
<dbReference type="InterPro" id="IPR001297">
    <property type="entry name" value="PBS_linker_dom"/>
</dbReference>
<organism evidence="10">
    <name type="scientific">Trichodesmium erythraeum (strain IMS101)</name>
    <dbReference type="NCBI Taxonomy" id="203124"/>
    <lineage>
        <taxon>Bacteria</taxon>
        <taxon>Bacillati</taxon>
        <taxon>Cyanobacteriota</taxon>
        <taxon>Cyanophyceae</taxon>
        <taxon>Oscillatoriophycideae</taxon>
        <taxon>Oscillatoriales</taxon>
        <taxon>Microcoleaceae</taxon>
        <taxon>Trichodesmium</taxon>
    </lineage>
</organism>
<proteinExistence type="inferred from homology"/>
<evidence type="ECO:0000256" key="3">
    <source>
        <dbReference type="ARBA" id="ARBA00022549"/>
    </source>
</evidence>
<dbReference type="Gene3D" id="1.10.3130.20">
    <property type="entry name" value="Phycobilisome linker domain"/>
    <property type="match status" value="1"/>
</dbReference>
<evidence type="ECO:0000256" key="1">
    <source>
        <dbReference type="ARBA" id="ARBA00004445"/>
    </source>
</evidence>
<evidence type="ECO:0000259" key="9">
    <source>
        <dbReference type="PROSITE" id="PS51445"/>
    </source>
</evidence>
<keyword evidence="6" id="KW-0472">Membrane</keyword>
<dbReference type="STRING" id="203124.Tery_0985"/>
<evidence type="ECO:0000256" key="4">
    <source>
        <dbReference type="ARBA" id="ARBA00022738"/>
    </source>
</evidence>
<dbReference type="KEGG" id="ter:Tery_0985"/>
<sequence>MGNLALSATLGLDAFEVEPLELRSNFTEDDLQTVIRAVYKQVLGNEYMMESQRLHSPEALLRNGSINVREFIRVVAKSPLYQSLFFHSSSQNRFIELNFKHLLGRPPLDQAEISDHVLIYREQGYDAEIDSYLDSNDYINSFGEDIVPYPRQIKSRRGMKTESFNRTFSLLRGPATSDRDRSAKLISSLAANLATPIKAPAVGNGAASSNTSKSFLIEFLSRTADARLNRRGKRKRVVTYSQMNQQVRNIHRSGGKIVKITELV</sequence>
<keyword evidence="5" id="KW-0793">Thylakoid</keyword>
<dbReference type="GO" id="GO:0030089">
    <property type="term" value="C:phycobilisome"/>
    <property type="evidence" value="ECO:0007669"/>
    <property type="project" value="UniProtKB-UniRule"/>
</dbReference>
<dbReference type="PANTHER" id="PTHR34011">
    <property type="entry name" value="PHYCOBILISOME 32.1 KDA LINKER POLYPEPTIDE, PHYCOCYANIN-ASSOCIATED, ROD 2-RELATED"/>
    <property type="match status" value="1"/>
</dbReference>
<dbReference type="GO" id="GO:0031676">
    <property type="term" value="C:plasma membrane-derived thylakoid membrane"/>
    <property type="evidence" value="ECO:0007669"/>
    <property type="project" value="UniProtKB-SubCell"/>
</dbReference>
<evidence type="ECO:0000259" key="8">
    <source>
        <dbReference type="PROSITE" id="PS51441"/>
    </source>
</evidence>
<dbReference type="PROSITE" id="PS51445">
    <property type="entry name" value="PBS_LINKER"/>
    <property type="match status" value="1"/>
</dbReference>
<reference evidence="10" key="1">
    <citation type="submission" date="2006-06" db="EMBL/GenBank/DDBJ databases">
        <title>Complete sequence of Trichodesmium erythraeum IMS101.</title>
        <authorList>
            <consortium name="US DOE Joint Genome Institute"/>
            <person name="Copeland A."/>
            <person name="Lucas S."/>
            <person name="Lapidus A."/>
            <person name="Barry K."/>
            <person name="Detter J.C."/>
            <person name="Glavina del Rio T."/>
            <person name="Hammon N."/>
            <person name="Israni S."/>
            <person name="Dalin E."/>
            <person name="Tice H."/>
            <person name="Pitluck S."/>
            <person name="Kiss H."/>
            <person name="Munk A.C."/>
            <person name="Brettin T."/>
            <person name="Bruce D."/>
            <person name="Han C."/>
            <person name="Tapia R."/>
            <person name="Gilna P."/>
            <person name="Schmutz J."/>
            <person name="Larimer F."/>
            <person name="Land M."/>
            <person name="Hauser L."/>
            <person name="Kyrpides N."/>
            <person name="Kim E."/>
            <person name="Richardson P."/>
        </authorList>
    </citation>
    <scope>NUCLEOTIDE SEQUENCE [LARGE SCALE GENOMIC DNA]</scope>
    <source>
        <strain evidence="10">IMS101</strain>
    </source>
</reference>
<dbReference type="AlphaFoldDB" id="Q117F9"/>
<dbReference type="OrthoDB" id="420396at2"/>
<evidence type="ECO:0000256" key="7">
    <source>
        <dbReference type="PROSITE-ProRule" id="PRU00775"/>
    </source>
</evidence>
<evidence type="ECO:0000313" key="10">
    <source>
        <dbReference type="EMBL" id="ABG50365.1"/>
    </source>
</evidence>
<dbReference type="InterPro" id="IPR016470">
    <property type="entry name" value="Phycobilisome"/>
</dbReference>
<dbReference type="InterPro" id="IPR008213">
    <property type="entry name" value="CpcD-like_dom"/>
</dbReference>
<dbReference type="InterPro" id="IPR038255">
    <property type="entry name" value="PBS_linker_sf"/>
</dbReference>
<accession>Q117F9</accession>
<dbReference type="GO" id="GO:0015979">
    <property type="term" value="P:photosynthesis"/>
    <property type="evidence" value="ECO:0007669"/>
    <property type="project" value="UniProtKB-KW"/>
</dbReference>
<evidence type="ECO:0000256" key="6">
    <source>
        <dbReference type="ARBA" id="ARBA00023136"/>
    </source>
</evidence>
<dbReference type="HOGENOM" id="CLU_075505_0_0_3"/>
<gene>
    <name evidence="10" type="ordered locus">Tery_0985</name>
</gene>
<dbReference type="Pfam" id="PF00427">
    <property type="entry name" value="PBS_linker_poly"/>
    <property type="match status" value="1"/>
</dbReference>
<dbReference type="EMBL" id="CP000393">
    <property type="protein sequence ID" value="ABG50365.1"/>
    <property type="molecule type" value="Genomic_DNA"/>
</dbReference>
<keyword evidence="3" id="KW-0042">Antenna complex</keyword>
<feature type="domain" description="PBS-linker" evidence="9">
    <location>
        <begin position="1"/>
        <end position="179"/>
    </location>
</feature>
<dbReference type="PANTHER" id="PTHR34011:SF6">
    <property type="entry name" value="PHYCOBILIPROTEIN APCE"/>
    <property type="match status" value="1"/>
</dbReference>
<dbReference type="PROSITE" id="PS51441">
    <property type="entry name" value="CPCD_LIKE"/>
    <property type="match status" value="1"/>
</dbReference>
<keyword evidence="2" id="KW-0602">Photosynthesis</keyword>
<name>Q117F9_TRIEI</name>
<dbReference type="RefSeq" id="WP_011610753.1">
    <property type="nucleotide sequence ID" value="NC_008312.1"/>
</dbReference>
<evidence type="ECO:0000256" key="2">
    <source>
        <dbReference type="ARBA" id="ARBA00022531"/>
    </source>
</evidence>
<feature type="domain" description="CpcD-like" evidence="8">
    <location>
        <begin position="212"/>
        <end position="263"/>
    </location>
</feature>
<comment type="subcellular location">
    <subcellularLocation>
        <location evidence="1">Cellular thylakoid membrane</location>
        <topology evidence="1">Peripheral membrane protein</topology>
        <orientation evidence="1">Cytoplasmic side</orientation>
    </subcellularLocation>
</comment>
<comment type="similarity">
    <text evidence="7">Belongs to the phycobilisome linker protein family.</text>
</comment>
<dbReference type="eggNOG" id="COG0237">
    <property type="taxonomic scope" value="Bacteria"/>
</dbReference>
<protein>
    <submittedName>
        <fullName evidence="10">Phycobilisome linker polypeptide</fullName>
    </submittedName>
</protein>
<dbReference type="SMART" id="SM01094">
    <property type="entry name" value="CpcD"/>
    <property type="match status" value="1"/>
</dbReference>
<keyword evidence="4 7" id="KW-0605">Phycobilisome</keyword>